<organism evidence="3">
    <name type="scientific">hydrothermal vent metagenome</name>
    <dbReference type="NCBI Taxonomy" id="652676"/>
    <lineage>
        <taxon>unclassified sequences</taxon>
        <taxon>metagenomes</taxon>
        <taxon>ecological metagenomes</taxon>
    </lineage>
</organism>
<dbReference type="Gene3D" id="1.10.150.320">
    <property type="entry name" value="Photosystem II 12 kDa extrinsic protein"/>
    <property type="match status" value="1"/>
</dbReference>
<dbReference type="InterPro" id="IPR051675">
    <property type="entry name" value="Endo/Exo/Phosphatase_dom_1"/>
</dbReference>
<keyword evidence="1" id="KW-0472">Membrane</keyword>
<feature type="domain" description="Helix-hairpin-helix DNA-binding motif class 1" evidence="2">
    <location>
        <begin position="198"/>
        <end position="217"/>
    </location>
</feature>
<dbReference type="GO" id="GO:0003677">
    <property type="term" value="F:DNA binding"/>
    <property type="evidence" value="ECO:0007669"/>
    <property type="project" value="InterPro"/>
</dbReference>
<dbReference type="SUPFAM" id="SSF47781">
    <property type="entry name" value="RuvA domain 2-like"/>
    <property type="match status" value="4"/>
</dbReference>
<feature type="domain" description="Helix-hairpin-helix DNA-binding motif class 1" evidence="2">
    <location>
        <begin position="315"/>
        <end position="334"/>
    </location>
</feature>
<keyword evidence="1" id="KW-0812">Transmembrane</keyword>
<dbReference type="PANTHER" id="PTHR21180:SF32">
    <property type="entry name" value="ENDONUCLEASE_EXONUCLEASE_PHOSPHATASE FAMILY DOMAIN-CONTAINING PROTEIN 1"/>
    <property type="match status" value="1"/>
</dbReference>
<gene>
    <name evidence="3" type="ORF">MNBD_BACTEROID01-1968</name>
</gene>
<feature type="domain" description="Helix-hairpin-helix DNA-binding motif class 1" evidence="2">
    <location>
        <begin position="247"/>
        <end position="266"/>
    </location>
</feature>
<proteinExistence type="predicted"/>
<evidence type="ECO:0000313" key="3">
    <source>
        <dbReference type="EMBL" id="VAW22106.1"/>
    </source>
</evidence>
<dbReference type="InterPro" id="IPR003583">
    <property type="entry name" value="Hlx-hairpin-Hlx_DNA-bd_motif"/>
</dbReference>
<sequence length="368" mass="42426">MKFYEFKRALRQYFSFTRGERNGVFILCILLFLLIIANLVIDTFDFQSTSDFPEIKKAIAEWQRGQELNNTPDYTSLFPFDPNTINKEKLDSLCLPGIVKQNILRYRGKGGKFNQRHELLKIYGMNDSIYASVEDYIQIENIAGVKKTPRQYINVAGGHYFDPNKATPNELRGMGFNNFQIKNIEKYCRKGGVFKTKEDLQKIYGIGPVFYEKIKGWIQIKENPGTVTLPTEEPVAGLIELNTADSALLLGLKGIGPVFASRIIRYRSLLGGFYHKRQLLEVYNFSRETYWGIEKYLSADSTLTVKLHLNFADARKLAKHPYFSKGVAEKIVAHRDRFGPYKSCNQLLAEDIIPAQLFYKIKWYVTIE</sequence>
<dbReference type="Pfam" id="PF12836">
    <property type="entry name" value="HHH_3"/>
    <property type="match status" value="4"/>
</dbReference>
<dbReference type="EMBL" id="UOEP01000166">
    <property type="protein sequence ID" value="VAW22106.1"/>
    <property type="molecule type" value="Genomic_DNA"/>
</dbReference>
<reference evidence="3" key="1">
    <citation type="submission" date="2018-06" db="EMBL/GenBank/DDBJ databases">
        <authorList>
            <person name="Zhirakovskaya E."/>
        </authorList>
    </citation>
    <scope>NUCLEOTIDE SEQUENCE</scope>
</reference>
<feature type="transmembrane region" description="Helical" evidence="1">
    <location>
        <begin position="21"/>
        <end position="41"/>
    </location>
</feature>
<dbReference type="PANTHER" id="PTHR21180">
    <property type="entry name" value="ENDONUCLEASE/EXONUCLEASE/PHOSPHATASE FAMILY DOMAIN-CONTAINING PROTEIN 1"/>
    <property type="match status" value="1"/>
</dbReference>
<dbReference type="Gene3D" id="1.10.150.310">
    <property type="entry name" value="Tex RuvX-like domain-like"/>
    <property type="match status" value="1"/>
</dbReference>
<protein>
    <recommendedName>
        <fullName evidence="2">Helix-hairpin-helix DNA-binding motif class 1 domain-containing protein</fullName>
    </recommendedName>
</protein>
<accession>A0A3B0UR24</accession>
<keyword evidence="1" id="KW-1133">Transmembrane helix</keyword>
<dbReference type="AlphaFoldDB" id="A0A3B0UR24"/>
<evidence type="ECO:0000256" key="1">
    <source>
        <dbReference type="SAM" id="Phobius"/>
    </source>
</evidence>
<dbReference type="GO" id="GO:0015627">
    <property type="term" value="C:type II protein secretion system complex"/>
    <property type="evidence" value="ECO:0007669"/>
    <property type="project" value="TreeGrafter"/>
</dbReference>
<dbReference type="InterPro" id="IPR010994">
    <property type="entry name" value="RuvA_2-like"/>
</dbReference>
<evidence type="ECO:0000259" key="2">
    <source>
        <dbReference type="SMART" id="SM00278"/>
    </source>
</evidence>
<dbReference type="Gene3D" id="1.10.150.280">
    <property type="entry name" value="AF1531-like domain"/>
    <property type="match status" value="1"/>
</dbReference>
<dbReference type="GO" id="GO:0015628">
    <property type="term" value="P:protein secretion by the type II secretion system"/>
    <property type="evidence" value="ECO:0007669"/>
    <property type="project" value="TreeGrafter"/>
</dbReference>
<name>A0A3B0UR24_9ZZZZ</name>
<dbReference type="GO" id="GO:0006281">
    <property type="term" value="P:DNA repair"/>
    <property type="evidence" value="ECO:0007669"/>
    <property type="project" value="InterPro"/>
</dbReference>
<dbReference type="SMART" id="SM00278">
    <property type="entry name" value="HhH1"/>
    <property type="match status" value="3"/>
</dbReference>